<evidence type="ECO:0000256" key="3">
    <source>
        <dbReference type="ARBA" id="ARBA00012438"/>
    </source>
</evidence>
<keyword evidence="9" id="KW-0902">Two-component regulatory system</keyword>
<dbReference type="RefSeq" id="WP_092925290.1">
    <property type="nucleotide sequence ID" value="NZ_FJTZ01000012.1"/>
</dbReference>
<keyword evidence="7 12" id="KW-0418">Kinase</keyword>
<evidence type="ECO:0000256" key="8">
    <source>
        <dbReference type="ARBA" id="ARBA00022989"/>
    </source>
</evidence>
<dbReference type="InterPro" id="IPR003594">
    <property type="entry name" value="HATPase_dom"/>
</dbReference>
<dbReference type="GO" id="GO:0005886">
    <property type="term" value="C:plasma membrane"/>
    <property type="evidence" value="ECO:0007669"/>
    <property type="project" value="TreeGrafter"/>
</dbReference>
<dbReference type="Proteomes" id="UP000245695">
    <property type="component" value="Chromosome 1"/>
</dbReference>
<feature type="domain" description="Histidine kinase" evidence="11">
    <location>
        <begin position="86"/>
        <end position="280"/>
    </location>
</feature>
<gene>
    <name evidence="12" type="ORF">FRIFI_1691</name>
</gene>
<dbReference type="InterPro" id="IPR050398">
    <property type="entry name" value="HssS/ArlS-like"/>
</dbReference>
<dbReference type="EC" id="2.7.13.3" evidence="3"/>
<accession>A0A2P2BVR8</accession>
<evidence type="ECO:0000256" key="5">
    <source>
        <dbReference type="ARBA" id="ARBA00022679"/>
    </source>
</evidence>
<dbReference type="InterPro" id="IPR003661">
    <property type="entry name" value="HisK_dim/P_dom"/>
</dbReference>
<evidence type="ECO:0000256" key="9">
    <source>
        <dbReference type="ARBA" id="ARBA00023012"/>
    </source>
</evidence>
<keyword evidence="8" id="KW-1133">Transmembrane helix</keyword>
<dbReference type="PANTHER" id="PTHR45528">
    <property type="entry name" value="SENSOR HISTIDINE KINASE CPXA"/>
    <property type="match status" value="1"/>
</dbReference>
<sequence length="304" mass="35660">MIAIFFGVIIIILLIYLFSIKKEIRNITKQLKYYNENKTNKKIDIKLIDKDLEMLAYNINNQIDIIEATNINKKLREENLKQSIASISHDLRTPLTSILGYVQMLKSDKVNEESKNEYINTIQERSKRLEILLDEFFKLSLIELDSYKLNIKKDNLNNIIYNIIASFYEDFTNKNIKPNIYVEEKDIIVSIDSNAFTRVIENVISNSLKYSKSDIDIIIKKEKEFAIVKFIEYNTNLNSEDIDNMFNRFYKKDKTRNNDSTGLGLYIAKSLMQKMNGDINATLRNYDLVISCKLNLNTKKHDKD</sequence>
<protein>
    <recommendedName>
        <fullName evidence="3">histidine kinase</fullName>
        <ecNumber evidence="3">2.7.13.3</ecNumber>
    </recommendedName>
</protein>
<evidence type="ECO:0000259" key="11">
    <source>
        <dbReference type="PROSITE" id="PS50109"/>
    </source>
</evidence>
<proteinExistence type="predicted"/>
<dbReference type="Pfam" id="PF02518">
    <property type="entry name" value="HATPase_c"/>
    <property type="match status" value="1"/>
</dbReference>
<name>A0A2P2BVR8_9FIRM</name>
<dbReference type="KEGG" id="rhom:FRIFI_1691"/>
<keyword evidence="6" id="KW-0812">Transmembrane</keyword>
<keyword evidence="10" id="KW-0472">Membrane</keyword>
<dbReference type="SUPFAM" id="SSF47384">
    <property type="entry name" value="Homodimeric domain of signal transducing histidine kinase"/>
    <property type="match status" value="1"/>
</dbReference>
<dbReference type="EMBL" id="LN650648">
    <property type="protein sequence ID" value="CEI73224.1"/>
    <property type="molecule type" value="Genomic_DNA"/>
</dbReference>
<evidence type="ECO:0000256" key="2">
    <source>
        <dbReference type="ARBA" id="ARBA00004141"/>
    </source>
</evidence>
<evidence type="ECO:0000313" key="12">
    <source>
        <dbReference type="EMBL" id="CEI73224.1"/>
    </source>
</evidence>
<dbReference type="CDD" id="cd00082">
    <property type="entry name" value="HisKA"/>
    <property type="match status" value="1"/>
</dbReference>
<dbReference type="InterPro" id="IPR036890">
    <property type="entry name" value="HATPase_C_sf"/>
</dbReference>
<dbReference type="Gene3D" id="1.10.287.130">
    <property type="match status" value="1"/>
</dbReference>
<dbReference type="GO" id="GO:0000155">
    <property type="term" value="F:phosphorelay sensor kinase activity"/>
    <property type="evidence" value="ECO:0007669"/>
    <property type="project" value="InterPro"/>
</dbReference>
<dbReference type="PROSITE" id="PS50109">
    <property type="entry name" value="HIS_KIN"/>
    <property type="match status" value="1"/>
</dbReference>
<keyword evidence="4" id="KW-0597">Phosphoprotein</keyword>
<organism evidence="12 13">
    <name type="scientific">Romboutsia hominis</name>
    <dbReference type="NCBI Taxonomy" id="1507512"/>
    <lineage>
        <taxon>Bacteria</taxon>
        <taxon>Bacillati</taxon>
        <taxon>Bacillota</taxon>
        <taxon>Clostridia</taxon>
        <taxon>Peptostreptococcales</taxon>
        <taxon>Peptostreptococcaceae</taxon>
        <taxon>Romboutsia</taxon>
    </lineage>
</organism>
<keyword evidence="13" id="KW-1185">Reference proteome</keyword>
<comment type="catalytic activity">
    <reaction evidence="1">
        <text>ATP + protein L-histidine = ADP + protein N-phospho-L-histidine.</text>
        <dbReference type="EC" id="2.7.13.3"/>
    </reaction>
</comment>
<reference evidence="12 13" key="1">
    <citation type="submission" date="2014-09" db="EMBL/GenBank/DDBJ databases">
        <authorList>
            <person name="Hornung B.V."/>
        </authorList>
    </citation>
    <scope>NUCLEOTIDE SEQUENCE [LARGE SCALE GENOMIC DNA]</scope>
    <source>
        <strain evidence="12 13">FRIFI</strain>
    </source>
</reference>
<evidence type="ECO:0000256" key="4">
    <source>
        <dbReference type="ARBA" id="ARBA00022553"/>
    </source>
</evidence>
<dbReference type="SMART" id="SM00387">
    <property type="entry name" value="HATPase_c"/>
    <property type="match status" value="1"/>
</dbReference>
<dbReference type="PANTHER" id="PTHR45528:SF8">
    <property type="entry name" value="HISTIDINE KINASE"/>
    <property type="match status" value="1"/>
</dbReference>
<dbReference type="SUPFAM" id="SSF55874">
    <property type="entry name" value="ATPase domain of HSP90 chaperone/DNA topoisomerase II/histidine kinase"/>
    <property type="match status" value="1"/>
</dbReference>
<dbReference type="InterPro" id="IPR005467">
    <property type="entry name" value="His_kinase_dom"/>
</dbReference>
<dbReference type="AlphaFoldDB" id="A0A2P2BVR8"/>
<dbReference type="CDD" id="cd00075">
    <property type="entry name" value="HATPase"/>
    <property type="match status" value="1"/>
</dbReference>
<comment type="subcellular location">
    <subcellularLocation>
        <location evidence="2">Membrane</location>
        <topology evidence="2">Multi-pass membrane protein</topology>
    </subcellularLocation>
</comment>
<dbReference type="SMART" id="SM00388">
    <property type="entry name" value="HisKA"/>
    <property type="match status" value="1"/>
</dbReference>
<dbReference type="Gene3D" id="3.30.565.10">
    <property type="entry name" value="Histidine kinase-like ATPase, C-terminal domain"/>
    <property type="match status" value="1"/>
</dbReference>
<keyword evidence="5 12" id="KW-0808">Transferase</keyword>
<evidence type="ECO:0000313" key="13">
    <source>
        <dbReference type="Proteomes" id="UP000245695"/>
    </source>
</evidence>
<evidence type="ECO:0000256" key="7">
    <source>
        <dbReference type="ARBA" id="ARBA00022777"/>
    </source>
</evidence>
<dbReference type="Pfam" id="PF00512">
    <property type="entry name" value="HisKA"/>
    <property type="match status" value="1"/>
</dbReference>
<dbReference type="InterPro" id="IPR036097">
    <property type="entry name" value="HisK_dim/P_sf"/>
</dbReference>
<evidence type="ECO:0000256" key="6">
    <source>
        <dbReference type="ARBA" id="ARBA00022692"/>
    </source>
</evidence>
<evidence type="ECO:0000256" key="10">
    <source>
        <dbReference type="ARBA" id="ARBA00023136"/>
    </source>
</evidence>
<evidence type="ECO:0000256" key="1">
    <source>
        <dbReference type="ARBA" id="ARBA00000085"/>
    </source>
</evidence>